<comment type="caution">
    <text evidence="1">The sequence shown here is derived from an EMBL/GenBank/DDBJ whole genome shotgun (WGS) entry which is preliminary data.</text>
</comment>
<organism evidence="1 2">
    <name type="scientific">Methanothermococcus okinawensis</name>
    <dbReference type="NCBI Taxonomy" id="155863"/>
    <lineage>
        <taxon>Archaea</taxon>
        <taxon>Methanobacteriati</taxon>
        <taxon>Methanobacteriota</taxon>
        <taxon>Methanomada group</taxon>
        <taxon>Methanococci</taxon>
        <taxon>Methanococcales</taxon>
        <taxon>Methanococcaceae</taxon>
        <taxon>Methanothermococcus</taxon>
    </lineage>
</organism>
<accession>A0A832YTW7</accession>
<evidence type="ECO:0000313" key="1">
    <source>
        <dbReference type="EMBL" id="HIP17344.1"/>
    </source>
</evidence>
<evidence type="ECO:0008006" key="3">
    <source>
        <dbReference type="Google" id="ProtNLM"/>
    </source>
</evidence>
<dbReference type="SUPFAM" id="SSF53383">
    <property type="entry name" value="PLP-dependent transferases"/>
    <property type="match status" value="1"/>
</dbReference>
<dbReference type="InterPro" id="IPR015421">
    <property type="entry name" value="PyrdxlP-dep_Trfase_major"/>
</dbReference>
<proteinExistence type="predicted"/>
<dbReference type="Proteomes" id="UP000605144">
    <property type="component" value="Unassembled WGS sequence"/>
</dbReference>
<evidence type="ECO:0000313" key="2">
    <source>
        <dbReference type="Proteomes" id="UP000605144"/>
    </source>
</evidence>
<reference evidence="1" key="1">
    <citation type="journal article" date="2020" name="ISME J.">
        <title>Gammaproteobacteria mediating utilization of methyl-, sulfur- and petroleum organic compounds in deep ocean hydrothermal plumes.</title>
        <authorList>
            <person name="Zhou Z."/>
            <person name="Liu Y."/>
            <person name="Pan J."/>
            <person name="Cron B.R."/>
            <person name="Toner B.M."/>
            <person name="Anantharaman K."/>
            <person name="Breier J.A."/>
            <person name="Dick G.J."/>
            <person name="Li M."/>
        </authorList>
    </citation>
    <scope>NUCLEOTIDE SEQUENCE</scope>
    <source>
        <strain evidence="1">SZUA-1385</strain>
    </source>
</reference>
<dbReference type="EMBL" id="DQSV01000068">
    <property type="protein sequence ID" value="HIP17344.1"/>
    <property type="molecule type" value="Genomic_DNA"/>
</dbReference>
<sequence length="321" mass="36537">MIIPHRKPCLRGVLNPKGNLNELILVINSLLPHKMDISILPSGNAGLYIASYILNTLKASYKNNRNNILIPDMGGWRGFLEYPKIFNFNIVKLQSDLGIINPNTLDDVLKENNIQALFLTTLAGYLAHQPIKEIKKICEEREIILVEDVSGGIGGTCGYGDIVVCSMGSPKIINCEYGGFIGISDRVKEYLIEKKKIDEFKSILKTHKVFNIYGLMKEEALNAKKTYNKLIKYSNIFKEEFENSYFKDSDGVCVFLEYRNQKEVLNKLNNILRLDNGKSLITKCPIYERILKNGIVVELKKMDILNIPQEEIFEIVDVIKK</sequence>
<protein>
    <recommendedName>
        <fullName evidence="3">DegT/DnrJ/EryC1/StrS aminotransferase</fullName>
    </recommendedName>
</protein>
<dbReference type="Gene3D" id="3.40.640.10">
    <property type="entry name" value="Type I PLP-dependent aspartate aminotransferase-like (Major domain)"/>
    <property type="match status" value="1"/>
</dbReference>
<dbReference type="InterPro" id="IPR015424">
    <property type="entry name" value="PyrdxlP-dep_Trfase"/>
</dbReference>
<name>A0A832YTW7_9EURY</name>
<dbReference type="AlphaFoldDB" id="A0A832YTW7"/>
<gene>
    <name evidence="1" type="ORF">EYG76_03460</name>
</gene>